<dbReference type="PANTHER" id="PTHR28219:SF1">
    <property type="entry name" value="UPF0642 PROTEIN YBL028C"/>
    <property type="match status" value="1"/>
</dbReference>
<feature type="compositionally biased region" description="Basic and acidic residues" evidence="1">
    <location>
        <begin position="68"/>
        <end position="90"/>
    </location>
</feature>
<proteinExistence type="predicted"/>
<evidence type="ECO:0000313" key="4">
    <source>
        <dbReference type="Proteomes" id="UP000398389"/>
    </source>
</evidence>
<feature type="domain" description="DUF2423" evidence="2">
    <location>
        <begin position="1"/>
        <end position="41"/>
    </location>
</feature>
<dbReference type="AlphaFoldDB" id="A0A5E8C645"/>
<dbReference type="Pfam" id="PF10338">
    <property type="entry name" value="YBL028C_N"/>
    <property type="match status" value="1"/>
</dbReference>
<evidence type="ECO:0000256" key="1">
    <source>
        <dbReference type="SAM" id="MobiDB-lite"/>
    </source>
</evidence>
<dbReference type="Proteomes" id="UP000398389">
    <property type="component" value="Unassembled WGS sequence"/>
</dbReference>
<organism evidence="3 4">
    <name type="scientific">Magnusiomyces paraingens</name>
    <dbReference type="NCBI Taxonomy" id="2606893"/>
    <lineage>
        <taxon>Eukaryota</taxon>
        <taxon>Fungi</taxon>
        <taxon>Dikarya</taxon>
        <taxon>Ascomycota</taxon>
        <taxon>Saccharomycotina</taxon>
        <taxon>Dipodascomycetes</taxon>
        <taxon>Dipodascales</taxon>
        <taxon>Dipodascaceae</taxon>
        <taxon>Magnusiomyces</taxon>
    </lineage>
</organism>
<evidence type="ECO:0000259" key="2">
    <source>
        <dbReference type="Pfam" id="PF10338"/>
    </source>
</evidence>
<evidence type="ECO:0000313" key="3">
    <source>
        <dbReference type="EMBL" id="VVT57441.1"/>
    </source>
</evidence>
<dbReference type="GO" id="GO:0030687">
    <property type="term" value="C:preribosome, large subunit precursor"/>
    <property type="evidence" value="ECO:0007669"/>
    <property type="project" value="TreeGrafter"/>
</dbReference>
<dbReference type="OrthoDB" id="4087970at2759"/>
<dbReference type="GeneID" id="43584511"/>
<dbReference type="EMBL" id="CABVLU010000005">
    <property type="protein sequence ID" value="VVT57441.1"/>
    <property type="molecule type" value="Genomic_DNA"/>
</dbReference>
<gene>
    <name evidence="3" type="ORF">SAPINGB_P005697</name>
</gene>
<dbReference type="PANTHER" id="PTHR28219">
    <property type="entry name" value="UPF0642 PROTEIN YBL028C"/>
    <property type="match status" value="1"/>
</dbReference>
<accession>A0A5E8C645</accession>
<feature type="compositionally biased region" description="Basic and acidic residues" evidence="1">
    <location>
        <begin position="42"/>
        <end position="52"/>
    </location>
</feature>
<feature type="region of interest" description="Disordered" evidence="1">
    <location>
        <begin position="42"/>
        <end position="112"/>
    </location>
</feature>
<dbReference type="RefSeq" id="XP_031856302.1">
    <property type="nucleotide sequence ID" value="XM_032000411.1"/>
</dbReference>
<dbReference type="InterPro" id="IPR019434">
    <property type="entry name" value="DUF2423"/>
</dbReference>
<feature type="compositionally biased region" description="Basic residues" evidence="1">
    <location>
        <begin position="91"/>
        <end position="112"/>
    </location>
</feature>
<name>A0A5E8C645_9ASCO</name>
<sequence length="112" mass="13177">MGKSLRSKTKLKFRNQLRNKVFEPAEEARRQRLAAKLLGHVKEVMRENEKEKHRAKNGNKEEEDEEMEVQKEVTEGSEGKKEGGEEEPKKAKTGSWKKKVKKNRSFKGRRKR</sequence>
<keyword evidence="4" id="KW-1185">Reference proteome</keyword>
<protein>
    <recommendedName>
        <fullName evidence="2">DUF2423 domain-containing protein</fullName>
    </recommendedName>
</protein>
<reference evidence="3 4" key="1">
    <citation type="submission" date="2019-09" db="EMBL/GenBank/DDBJ databases">
        <authorList>
            <person name="Brejova B."/>
        </authorList>
    </citation>
    <scope>NUCLEOTIDE SEQUENCE [LARGE SCALE GENOMIC DNA]</scope>
</reference>